<evidence type="ECO:0000256" key="4">
    <source>
        <dbReference type="ARBA" id="ARBA00022692"/>
    </source>
</evidence>
<protein>
    <submittedName>
        <fullName evidence="9">Glycosyltransferase</fullName>
    </submittedName>
</protein>
<dbReference type="Gene3D" id="3.90.550.10">
    <property type="entry name" value="Spore Coat Polysaccharide Biosynthesis Protein SpsA, Chain A"/>
    <property type="match status" value="1"/>
</dbReference>
<reference evidence="9" key="2">
    <citation type="journal article" date="2021" name="PeerJ">
        <title>Extensive microbial diversity within the chicken gut microbiome revealed by metagenomics and culture.</title>
        <authorList>
            <person name="Gilroy R."/>
            <person name="Ravi A."/>
            <person name="Getino M."/>
            <person name="Pursley I."/>
            <person name="Horton D.L."/>
            <person name="Alikhan N.F."/>
            <person name="Baker D."/>
            <person name="Gharbi K."/>
            <person name="Hall N."/>
            <person name="Watson M."/>
            <person name="Adriaenssens E.M."/>
            <person name="Foster-Nyarko E."/>
            <person name="Jarju S."/>
            <person name="Secka A."/>
            <person name="Antonio M."/>
            <person name="Oren A."/>
            <person name="Chaudhuri R.R."/>
            <person name="La Ragione R."/>
            <person name="Hildebrand F."/>
            <person name="Pallen M.J."/>
        </authorList>
    </citation>
    <scope>NUCLEOTIDE SEQUENCE</scope>
    <source>
        <strain evidence="9">2889</strain>
    </source>
</reference>
<keyword evidence="5" id="KW-0448">Lipopolysaccharide biosynthesis</keyword>
<evidence type="ECO:0000256" key="1">
    <source>
        <dbReference type="ARBA" id="ARBA00022475"/>
    </source>
</evidence>
<keyword evidence="6" id="KW-1133">Transmembrane helix</keyword>
<evidence type="ECO:0000256" key="3">
    <source>
        <dbReference type="ARBA" id="ARBA00022679"/>
    </source>
</evidence>
<dbReference type="PANTHER" id="PTHR48090:SF3">
    <property type="entry name" value="UNDECAPRENYL-PHOSPHATE 4-DEOXY-4-FORMAMIDO-L-ARABINOSE TRANSFERASE"/>
    <property type="match status" value="1"/>
</dbReference>
<dbReference type="GO" id="GO:0009103">
    <property type="term" value="P:lipopolysaccharide biosynthetic process"/>
    <property type="evidence" value="ECO:0007669"/>
    <property type="project" value="UniProtKB-KW"/>
</dbReference>
<keyword evidence="2" id="KW-0328">Glycosyltransferase</keyword>
<dbReference type="PANTHER" id="PTHR48090">
    <property type="entry name" value="UNDECAPRENYL-PHOSPHATE 4-DEOXY-4-FORMAMIDO-L-ARABINOSE TRANSFERASE-RELATED"/>
    <property type="match status" value="1"/>
</dbReference>
<evidence type="ECO:0000256" key="6">
    <source>
        <dbReference type="ARBA" id="ARBA00022989"/>
    </source>
</evidence>
<gene>
    <name evidence="9" type="ORF">IAB08_02385</name>
</gene>
<evidence type="ECO:0000256" key="2">
    <source>
        <dbReference type="ARBA" id="ARBA00022676"/>
    </source>
</evidence>
<keyword evidence="1" id="KW-1003">Cell membrane</keyword>
<dbReference type="Proteomes" id="UP000823612">
    <property type="component" value="Unassembled WGS sequence"/>
</dbReference>
<dbReference type="Pfam" id="PF00535">
    <property type="entry name" value="Glycos_transf_2"/>
    <property type="match status" value="1"/>
</dbReference>
<dbReference type="GO" id="GO:0099621">
    <property type="term" value="F:undecaprenyl-phosphate 4-deoxy-4-formamido-L-arabinose transferase activity"/>
    <property type="evidence" value="ECO:0007669"/>
    <property type="project" value="TreeGrafter"/>
</dbReference>
<reference evidence="9" key="1">
    <citation type="submission" date="2020-10" db="EMBL/GenBank/DDBJ databases">
        <authorList>
            <person name="Gilroy R."/>
        </authorList>
    </citation>
    <scope>NUCLEOTIDE SEQUENCE</scope>
    <source>
        <strain evidence="9">2889</strain>
    </source>
</reference>
<keyword evidence="4" id="KW-0812">Transmembrane</keyword>
<feature type="domain" description="Glycosyltransferase 2-like" evidence="8">
    <location>
        <begin position="10"/>
        <end position="167"/>
    </location>
</feature>
<dbReference type="AlphaFoldDB" id="A0A9D9H280"/>
<dbReference type="InterPro" id="IPR029044">
    <property type="entry name" value="Nucleotide-diphossugar_trans"/>
</dbReference>
<organism evidence="9 10">
    <name type="scientific">Candidatus Pullibacteroides excrementavium</name>
    <dbReference type="NCBI Taxonomy" id="2840905"/>
    <lineage>
        <taxon>Bacteria</taxon>
        <taxon>Pseudomonadati</taxon>
        <taxon>Bacteroidota</taxon>
        <taxon>Bacteroidia</taxon>
        <taxon>Bacteroidales</taxon>
        <taxon>Candidatus Pullibacteroides</taxon>
    </lineage>
</organism>
<dbReference type="InterPro" id="IPR050256">
    <property type="entry name" value="Glycosyltransferase_2"/>
</dbReference>
<dbReference type="GO" id="GO:0005886">
    <property type="term" value="C:plasma membrane"/>
    <property type="evidence" value="ECO:0007669"/>
    <property type="project" value="TreeGrafter"/>
</dbReference>
<comment type="caution">
    <text evidence="9">The sequence shown here is derived from an EMBL/GenBank/DDBJ whole genome shotgun (WGS) entry which is preliminary data.</text>
</comment>
<keyword evidence="3" id="KW-0808">Transferase</keyword>
<evidence type="ECO:0000259" key="8">
    <source>
        <dbReference type="Pfam" id="PF00535"/>
    </source>
</evidence>
<dbReference type="EMBL" id="JADIMZ010000032">
    <property type="protein sequence ID" value="MBO8432128.1"/>
    <property type="molecule type" value="Genomic_DNA"/>
</dbReference>
<accession>A0A9D9H280</accession>
<proteinExistence type="predicted"/>
<keyword evidence="7" id="KW-0472">Membrane</keyword>
<evidence type="ECO:0000313" key="10">
    <source>
        <dbReference type="Proteomes" id="UP000823612"/>
    </source>
</evidence>
<evidence type="ECO:0000256" key="7">
    <source>
        <dbReference type="ARBA" id="ARBA00023136"/>
    </source>
</evidence>
<name>A0A9D9H280_9BACT</name>
<evidence type="ECO:0000256" key="5">
    <source>
        <dbReference type="ARBA" id="ARBA00022985"/>
    </source>
</evidence>
<dbReference type="SUPFAM" id="SSF53448">
    <property type="entry name" value="Nucleotide-diphospho-sugar transferases"/>
    <property type="match status" value="1"/>
</dbReference>
<dbReference type="InterPro" id="IPR001173">
    <property type="entry name" value="Glyco_trans_2-like"/>
</dbReference>
<evidence type="ECO:0000313" key="9">
    <source>
        <dbReference type="EMBL" id="MBO8432128.1"/>
    </source>
</evidence>
<sequence length="249" mass="28173">MNQTQNYDFTIIVPVFNEEECMDALCAKLAEYLPKALCKSCVLFVNDGSSDKSLEMIKKACQVSPDFFYLSYSKNSGKSAALKAGFDYCCSEYVGYIDADLQTLPEDFNTLLQYRTQYTLVAGIRMNRQDTKSKKIQSKIGNAFRRSMTHDGAIDTGCPLKVMRTDAAKRMPFFTGMHRFIQALILMGEGTAKQIHVPSYARVAGVSKYSMWNRLVGPFIDCLAVRWMRKNYLNYHVNDTDLKPGTGLE</sequence>